<evidence type="ECO:0000313" key="2">
    <source>
        <dbReference type="EMBL" id="XAE49595.1"/>
    </source>
</evidence>
<keyword evidence="1" id="KW-0812">Transmembrane</keyword>
<dbReference type="RefSeq" id="WP_342704295.1">
    <property type="nucleotide sequence ID" value="NZ_CP109821.1"/>
</dbReference>
<dbReference type="Proteomes" id="UP001448498">
    <property type="component" value="Chromosome 1"/>
</dbReference>
<protein>
    <submittedName>
        <fullName evidence="2">Uncharacterized protein</fullName>
    </submittedName>
</protein>
<dbReference type="EMBL" id="CP109821">
    <property type="protein sequence ID" value="XAE49595.1"/>
    <property type="molecule type" value="Genomic_DNA"/>
</dbReference>
<proteinExistence type="predicted"/>
<organism evidence="2 3">
    <name type="scientific">Burkholderia arboris</name>
    <dbReference type="NCBI Taxonomy" id="488730"/>
    <lineage>
        <taxon>Bacteria</taxon>
        <taxon>Pseudomonadati</taxon>
        <taxon>Pseudomonadota</taxon>
        <taxon>Betaproteobacteria</taxon>
        <taxon>Burkholderiales</taxon>
        <taxon>Burkholderiaceae</taxon>
        <taxon>Burkholderia</taxon>
        <taxon>Burkholderia cepacia complex</taxon>
    </lineage>
</organism>
<reference evidence="2 3" key="1">
    <citation type="submission" date="2022-10" db="EMBL/GenBank/DDBJ databases">
        <title>Genomic of Burkholderia cepacia PN-1.</title>
        <authorList>
            <person name="Yang Y."/>
            <person name="Guan H."/>
            <person name="Huang J."/>
        </authorList>
    </citation>
    <scope>NUCLEOTIDE SEQUENCE [LARGE SCALE GENOMIC DNA]</scope>
    <source>
        <strain evidence="2 3">PN-1</strain>
    </source>
</reference>
<accession>A0ABZ3DKC3</accession>
<keyword evidence="1" id="KW-0472">Membrane</keyword>
<keyword evidence="3" id="KW-1185">Reference proteome</keyword>
<evidence type="ECO:0000313" key="3">
    <source>
        <dbReference type="Proteomes" id="UP001448498"/>
    </source>
</evidence>
<gene>
    <name evidence="2" type="ORF">OHZ10_08210</name>
</gene>
<sequence length="122" mass="13614">MTSRLRAAFFIPGPMNHPHAHADGAVTPARITDLEIRMSTLEQQVSSYHDELSRNTQVTQKVESNTAELIALMQFANTGISFFAGLGRFLRRLVIWLGPFITIGGVIWAIVHGKWPEWPGQS</sequence>
<keyword evidence="1" id="KW-1133">Transmembrane helix</keyword>
<feature type="transmembrane region" description="Helical" evidence="1">
    <location>
        <begin position="93"/>
        <end position="111"/>
    </location>
</feature>
<evidence type="ECO:0000256" key="1">
    <source>
        <dbReference type="SAM" id="Phobius"/>
    </source>
</evidence>
<name>A0ABZ3DKC3_9BURK</name>